<evidence type="ECO:0000313" key="1">
    <source>
        <dbReference type="EMBL" id="GJT64517.1"/>
    </source>
</evidence>
<gene>
    <name evidence="1" type="ORF">Tco_1015997</name>
</gene>
<reference evidence="1" key="2">
    <citation type="submission" date="2022-01" db="EMBL/GenBank/DDBJ databases">
        <authorList>
            <person name="Yamashiro T."/>
            <person name="Shiraishi A."/>
            <person name="Satake H."/>
            <person name="Nakayama K."/>
        </authorList>
    </citation>
    <scope>NUCLEOTIDE SEQUENCE</scope>
</reference>
<name>A0ABQ5FMG1_9ASTR</name>
<sequence length="83" mass="8766">MAEVVGSLKDDLGEMWEVMVAIVEEEFMASGEECLNGWVRAGGGEVNGGGVNFGISRTLLSEIPEEIMGESGGEVFGVDERAV</sequence>
<dbReference type="EMBL" id="BQNB010017550">
    <property type="protein sequence ID" value="GJT64517.1"/>
    <property type="molecule type" value="Genomic_DNA"/>
</dbReference>
<reference evidence="1" key="1">
    <citation type="journal article" date="2022" name="Int. J. Mol. Sci.">
        <title>Draft Genome of Tanacetum Coccineum: Genomic Comparison of Closely Related Tanacetum-Family Plants.</title>
        <authorList>
            <person name="Yamashiro T."/>
            <person name="Shiraishi A."/>
            <person name="Nakayama K."/>
            <person name="Satake H."/>
        </authorList>
    </citation>
    <scope>NUCLEOTIDE SEQUENCE</scope>
</reference>
<accession>A0ABQ5FMG1</accession>
<comment type="caution">
    <text evidence="1">The sequence shown here is derived from an EMBL/GenBank/DDBJ whole genome shotgun (WGS) entry which is preliminary data.</text>
</comment>
<evidence type="ECO:0000313" key="2">
    <source>
        <dbReference type="Proteomes" id="UP001151760"/>
    </source>
</evidence>
<keyword evidence="2" id="KW-1185">Reference proteome</keyword>
<protein>
    <submittedName>
        <fullName evidence="1">Uncharacterized protein</fullName>
    </submittedName>
</protein>
<dbReference type="Proteomes" id="UP001151760">
    <property type="component" value="Unassembled WGS sequence"/>
</dbReference>
<organism evidence="1 2">
    <name type="scientific">Tanacetum coccineum</name>
    <dbReference type="NCBI Taxonomy" id="301880"/>
    <lineage>
        <taxon>Eukaryota</taxon>
        <taxon>Viridiplantae</taxon>
        <taxon>Streptophyta</taxon>
        <taxon>Embryophyta</taxon>
        <taxon>Tracheophyta</taxon>
        <taxon>Spermatophyta</taxon>
        <taxon>Magnoliopsida</taxon>
        <taxon>eudicotyledons</taxon>
        <taxon>Gunneridae</taxon>
        <taxon>Pentapetalae</taxon>
        <taxon>asterids</taxon>
        <taxon>campanulids</taxon>
        <taxon>Asterales</taxon>
        <taxon>Asteraceae</taxon>
        <taxon>Asteroideae</taxon>
        <taxon>Anthemideae</taxon>
        <taxon>Anthemidinae</taxon>
        <taxon>Tanacetum</taxon>
    </lineage>
</organism>
<proteinExistence type="predicted"/>